<name>A0A6C0EIB4_9ZZZZ</name>
<reference evidence="1" key="1">
    <citation type="journal article" date="2020" name="Nature">
        <title>Giant virus diversity and host interactions through global metagenomics.</title>
        <authorList>
            <person name="Schulz F."/>
            <person name="Roux S."/>
            <person name="Paez-Espino D."/>
            <person name="Jungbluth S."/>
            <person name="Walsh D.A."/>
            <person name="Denef V.J."/>
            <person name="McMahon K.D."/>
            <person name="Konstantinidis K.T."/>
            <person name="Eloe-Fadrosh E.A."/>
            <person name="Kyrpides N.C."/>
            <person name="Woyke T."/>
        </authorList>
    </citation>
    <scope>NUCLEOTIDE SEQUENCE</scope>
    <source>
        <strain evidence="1">GVMAG-M-3300023179-2</strain>
    </source>
</reference>
<protein>
    <submittedName>
        <fullName evidence="1">Uncharacterized protein</fullName>
    </submittedName>
</protein>
<accession>A0A6C0EIB4</accession>
<proteinExistence type="predicted"/>
<organism evidence="1">
    <name type="scientific">viral metagenome</name>
    <dbReference type="NCBI Taxonomy" id="1070528"/>
    <lineage>
        <taxon>unclassified sequences</taxon>
        <taxon>metagenomes</taxon>
        <taxon>organismal metagenomes</taxon>
    </lineage>
</organism>
<dbReference type="AlphaFoldDB" id="A0A6C0EIB4"/>
<dbReference type="EMBL" id="MN739809">
    <property type="protein sequence ID" value="QHT27075.1"/>
    <property type="molecule type" value="Genomic_DNA"/>
</dbReference>
<evidence type="ECO:0000313" key="1">
    <source>
        <dbReference type="EMBL" id="QHT27075.1"/>
    </source>
</evidence>
<sequence>MPKIVTTIKASHAITGEEIYSGPYGPHFKQLLINLKKQLGFATLRFIVDDNNFTNYSELSDYIRFKENVDIKIIFLSKMPTCLGHLKLERRSLYQPGVFYGNSYIGIFECVPCNNTVQGSICKLCRDKTVYNMFNIMQDDATSIYHYKEMIDIEKCLLGTTRANVDAILDNINSHIKRLTPLMLSIYIKSLETKSLLF</sequence>